<organism evidence="2 3">
    <name type="scientific">Canavalia gladiata</name>
    <name type="common">Sword bean</name>
    <name type="synonym">Dolichos gladiatus</name>
    <dbReference type="NCBI Taxonomy" id="3824"/>
    <lineage>
        <taxon>Eukaryota</taxon>
        <taxon>Viridiplantae</taxon>
        <taxon>Streptophyta</taxon>
        <taxon>Embryophyta</taxon>
        <taxon>Tracheophyta</taxon>
        <taxon>Spermatophyta</taxon>
        <taxon>Magnoliopsida</taxon>
        <taxon>eudicotyledons</taxon>
        <taxon>Gunneridae</taxon>
        <taxon>Pentapetalae</taxon>
        <taxon>rosids</taxon>
        <taxon>fabids</taxon>
        <taxon>Fabales</taxon>
        <taxon>Fabaceae</taxon>
        <taxon>Papilionoideae</taxon>
        <taxon>50 kb inversion clade</taxon>
        <taxon>NPAAA clade</taxon>
        <taxon>indigoferoid/millettioid clade</taxon>
        <taxon>Phaseoleae</taxon>
        <taxon>Canavalia</taxon>
    </lineage>
</organism>
<name>A0AAN9QAF7_CANGL</name>
<dbReference type="AlphaFoldDB" id="A0AAN9QAF7"/>
<accession>A0AAN9QAF7</accession>
<dbReference type="EMBL" id="JAYMYQ010000005">
    <property type="protein sequence ID" value="KAK7327962.1"/>
    <property type="molecule type" value="Genomic_DNA"/>
</dbReference>
<feature type="region of interest" description="Disordered" evidence="1">
    <location>
        <begin position="107"/>
        <end position="126"/>
    </location>
</feature>
<sequence length="170" mass="19382">MLSLIELDITEDLKKRLDRIGSNTGESDDHIMPYSEASKDLHDKKEWNQEASATKLVEQERIEAKTNFHRRKLGSSSKLYIIKGQFASESSTNSWQDLSLFSATKTDQGSLDQEGHDPSREPLKSSNVEKRAKVLNHLHFLCRFQTFSTGFRVLTCSCLYSVIDDVYFGT</sequence>
<reference evidence="2 3" key="1">
    <citation type="submission" date="2024-01" db="EMBL/GenBank/DDBJ databases">
        <title>The genomes of 5 underutilized Papilionoideae crops provide insights into root nodulation and disease resistanc.</title>
        <authorList>
            <person name="Jiang F."/>
        </authorList>
    </citation>
    <scope>NUCLEOTIDE SEQUENCE [LARGE SCALE GENOMIC DNA]</scope>
    <source>
        <strain evidence="2">LVBAO_FW01</strain>
        <tissue evidence="2">Leaves</tissue>
    </source>
</reference>
<keyword evidence="3" id="KW-1185">Reference proteome</keyword>
<evidence type="ECO:0000313" key="2">
    <source>
        <dbReference type="EMBL" id="KAK7327962.1"/>
    </source>
</evidence>
<protein>
    <submittedName>
        <fullName evidence="2">Uncharacterized protein</fullName>
    </submittedName>
</protein>
<gene>
    <name evidence="2" type="ORF">VNO77_22056</name>
</gene>
<dbReference type="Proteomes" id="UP001367508">
    <property type="component" value="Unassembled WGS sequence"/>
</dbReference>
<evidence type="ECO:0000256" key="1">
    <source>
        <dbReference type="SAM" id="MobiDB-lite"/>
    </source>
</evidence>
<proteinExistence type="predicted"/>
<feature type="compositionally biased region" description="Basic and acidic residues" evidence="1">
    <location>
        <begin position="113"/>
        <end position="126"/>
    </location>
</feature>
<comment type="caution">
    <text evidence="2">The sequence shown here is derived from an EMBL/GenBank/DDBJ whole genome shotgun (WGS) entry which is preliminary data.</text>
</comment>
<evidence type="ECO:0000313" key="3">
    <source>
        <dbReference type="Proteomes" id="UP001367508"/>
    </source>
</evidence>